<dbReference type="AlphaFoldDB" id="B9J6N5"/>
<evidence type="ECO:0000313" key="3">
    <source>
        <dbReference type="EMBL" id="ACM16030.1"/>
    </source>
</evidence>
<dbReference type="SUPFAM" id="SSF47413">
    <property type="entry name" value="lambda repressor-like DNA-binding domains"/>
    <property type="match status" value="1"/>
</dbReference>
<geneLocation type="plasmid" evidence="3 4">
    <name>pBc53</name>
</geneLocation>
<keyword evidence="1" id="KW-0238">DNA-binding</keyword>
<keyword evidence="3" id="KW-0614">Plasmid</keyword>
<dbReference type="CDD" id="cd00093">
    <property type="entry name" value="HTH_XRE"/>
    <property type="match status" value="1"/>
</dbReference>
<feature type="domain" description="HTH cro/C1-type" evidence="2">
    <location>
        <begin position="8"/>
        <end position="62"/>
    </location>
</feature>
<dbReference type="InterPro" id="IPR001387">
    <property type="entry name" value="Cro/C1-type_HTH"/>
</dbReference>
<dbReference type="Pfam" id="PF01381">
    <property type="entry name" value="HTH_3"/>
    <property type="match status" value="1"/>
</dbReference>
<dbReference type="KEGG" id="bcq:BCQ_PT68"/>
<organism evidence="3 4">
    <name type="scientific">Bacillus cereus (strain Q1)</name>
    <dbReference type="NCBI Taxonomy" id="361100"/>
    <lineage>
        <taxon>Bacteria</taxon>
        <taxon>Bacillati</taxon>
        <taxon>Bacillota</taxon>
        <taxon>Bacilli</taxon>
        <taxon>Bacillales</taxon>
        <taxon>Bacillaceae</taxon>
        <taxon>Bacillus</taxon>
        <taxon>Bacillus cereus group</taxon>
    </lineage>
</organism>
<dbReference type="PROSITE" id="PS50943">
    <property type="entry name" value="HTH_CROC1"/>
    <property type="match status" value="1"/>
</dbReference>
<reference evidence="3 4" key="1">
    <citation type="journal article" date="2009" name="J. Bacteriol.">
        <title>Complete genome sequence of the extremophilic Bacillus cereus strain Q1 with industrial applications.</title>
        <authorList>
            <person name="Xiong Z."/>
            <person name="Jiang Y."/>
            <person name="Qi D."/>
            <person name="Lu H."/>
            <person name="Yang F."/>
            <person name="Yang J."/>
            <person name="Chen L."/>
            <person name="Sun L."/>
            <person name="Xu X."/>
            <person name="Xue Y."/>
            <person name="Zhu Y."/>
            <person name="Jin Q."/>
        </authorList>
    </citation>
    <scope>NUCLEOTIDE SEQUENCE [LARGE SCALE GENOMIC DNA]</scope>
    <source>
        <strain evidence="3 4">Q1</strain>
        <plasmid evidence="3 4">pBc53</plasmid>
    </source>
</reference>
<accession>B9J6N5</accession>
<dbReference type="PANTHER" id="PTHR46558:SF11">
    <property type="entry name" value="HTH-TYPE TRANSCRIPTIONAL REGULATOR XRE"/>
    <property type="match status" value="1"/>
</dbReference>
<dbReference type="Gene3D" id="1.10.260.40">
    <property type="entry name" value="lambda repressor-like DNA-binding domains"/>
    <property type="match status" value="1"/>
</dbReference>
<dbReference type="InterPro" id="IPR010982">
    <property type="entry name" value="Lambda_DNA-bd_dom_sf"/>
</dbReference>
<protein>
    <submittedName>
        <fullName evidence="3">Transcriptional regulator</fullName>
    </submittedName>
</protein>
<evidence type="ECO:0000256" key="1">
    <source>
        <dbReference type="ARBA" id="ARBA00023125"/>
    </source>
</evidence>
<dbReference type="EMBL" id="CP000229">
    <property type="protein sequence ID" value="ACM16030.1"/>
    <property type="molecule type" value="Genomic_DNA"/>
</dbReference>
<name>B9J6N5_BACCQ</name>
<sequence>MQTLGERLLYFRKNRKLRQEDIADHLNVARATYTNWEAGRAEPDIATLIKISDFYTISIDNLVGRTYRIEPQFEVIKDQIKDLQPEKQKRALNLLVEQAYLIKKYFID</sequence>
<dbReference type="HOGENOM" id="CLU_066192_4_2_9"/>
<gene>
    <name evidence="3" type="ordered locus">BCQ_PT68</name>
</gene>
<dbReference type="SMART" id="SM00530">
    <property type="entry name" value="HTH_XRE"/>
    <property type="match status" value="1"/>
</dbReference>
<dbReference type="GO" id="GO:0003677">
    <property type="term" value="F:DNA binding"/>
    <property type="evidence" value="ECO:0007669"/>
    <property type="project" value="UniProtKB-KW"/>
</dbReference>
<dbReference type="PANTHER" id="PTHR46558">
    <property type="entry name" value="TRACRIPTIONAL REGULATORY PROTEIN-RELATED-RELATED"/>
    <property type="match status" value="1"/>
</dbReference>
<proteinExistence type="predicted"/>
<evidence type="ECO:0000313" key="4">
    <source>
        <dbReference type="Proteomes" id="UP000000441"/>
    </source>
</evidence>
<evidence type="ECO:0000259" key="2">
    <source>
        <dbReference type="PROSITE" id="PS50943"/>
    </source>
</evidence>
<dbReference type="Proteomes" id="UP000000441">
    <property type="component" value="Plasmid pBc53"/>
</dbReference>